<accession>A0AAE7B953</accession>
<dbReference type="Proteomes" id="UP000503482">
    <property type="component" value="Chromosome"/>
</dbReference>
<dbReference type="CDD" id="cd00130">
    <property type="entry name" value="PAS"/>
    <property type="match status" value="1"/>
</dbReference>
<dbReference type="NCBIfam" id="TIGR00229">
    <property type="entry name" value="sensory_box"/>
    <property type="match status" value="1"/>
</dbReference>
<dbReference type="KEGG" id="avp:AVENP_0503"/>
<dbReference type="InterPro" id="IPR035965">
    <property type="entry name" value="PAS-like_dom_sf"/>
</dbReference>
<evidence type="ECO:0000259" key="1">
    <source>
        <dbReference type="PROSITE" id="PS50112"/>
    </source>
</evidence>
<dbReference type="InterPro" id="IPR013655">
    <property type="entry name" value="PAS_fold_3"/>
</dbReference>
<evidence type="ECO:0000313" key="2">
    <source>
        <dbReference type="EMBL" id="QKF66077.1"/>
    </source>
</evidence>
<dbReference type="EMBL" id="CP053840">
    <property type="protein sequence ID" value="QKF66077.1"/>
    <property type="molecule type" value="Genomic_DNA"/>
</dbReference>
<sequence>MIIQENKMEFLSGNFLCETIVPKEELIVSRTDLKGNITYSNKTFAFISGYSIDELIGQPHNILRHPDMPKSIFKELWEDLKTKGSWSGIIKNKRKDDGFYWVYAEISGVYKNEILVEYKSIRTPISFKEKIEHQLKYDEMKKNAQESLRRVIYE</sequence>
<feature type="domain" description="PAS" evidence="1">
    <location>
        <begin position="32"/>
        <end position="83"/>
    </location>
</feature>
<dbReference type="Gene3D" id="3.30.450.20">
    <property type="entry name" value="PAS domain"/>
    <property type="match status" value="1"/>
</dbReference>
<proteinExistence type="predicted"/>
<name>A0AAE7B953_9BACT</name>
<protein>
    <submittedName>
        <fullName evidence="2">PAS sensor-containing signal transduction protein</fullName>
    </submittedName>
</protein>
<dbReference type="InterPro" id="IPR000014">
    <property type="entry name" value="PAS"/>
</dbReference>
<dbReference type="SUPFAM" id="SSF55785">
    <property type="entry name" value="PYP-like sensor domain (PAS domain)"/>
    <property type="match status" value="1"/>
</dbReference>
<organism evidence="2 3">
    <name type="scientific">Arcobacter venerupis</name>
    <dbReference type="NCBI Taxonomy" id="1054033"/>
    <lineage>
        <taxon>Bacteria</taxon>
        <taxon>Pseudomonadati</taxon>
        <taxon>Campylobacterota</taxon>
        <taxon>Epsilonproteobacteria</taxon>
        <taxon>Campylobacterales</taxon>
        <taxon>Arcobacteraceae</taxon>
        <taxon>Arcobacter</taxon>
    </lineage>
</organism>
<dbReference type="AlphaFoldDB" id="A0AAE7B953"/>
<reference evidence="2 3" key="1">
    <citation type="submission" date="2020-05" db="EMBL/GenBank/DDBJ databases">
        <title>Complete genome sequencing of Campylobacter and Arcobacter type strains.</title>
        <authorList>
            <person name="Miller W.G."/>
            <person name="Yee E."/>
        </authorList>
    </citation>
    <scope>NUCLEOTIDE SEQUENCE [LARGE SCALE GENOMIC DNA]</scope>
    <source>
        <strain evidence="2 3">LMG 26156</strain>
    </source>
</reference>
<gene>
    <name evidence="2" type="ORF">AVENP_0503</name>
</gene>
<dbReference type="PROSITE" id="PS50112">
    <property type="entry name" value="PAS"/>
    <property type="match status" value="1"/>
</dbReference>
<dbReference type="Pfam" id="PF08447">
    <property type="entry name" value="PAS_3"/>
    <property type="match status" value="1"/>
</dbReference>
<evidence type="ECO:0000313" key="3">
    <source>
        <dbReference type="Proteomes" id="UP000503482"/>
    </source>
</evidence>
<keyword evidence="3" id="KW-1185">Reference proteome</keyword>